<keyword evidence="4" id="KW-0804">Transcription</keyword>
<reference evidence="8 9" key="1">
    <citation type="submission" date="2020-08" db="EMBL/GenBank/DDBJ databases">
        <title>Plant Genome Project.</title>
        <authorList>
            <person name="Zhang R.-G."/>
        </authorList>
    </citation>
    <scope>NUCLEOTIDE SEQUENCE [LARGE SCALE GENOMIC DNA]</scope>
    <source>
        <tissue evidence="8">Rhizome</tissue>
    </source>
</reference>
<dbReference type="EMBL" id="JACMSC010000002">
    <property type="protein sequence ID" value="KAG6531175.1"/>
    <property type="molecule type" value="Genomic_DNA"/>
</dbReference>
<comment type="subcellular location">
    <subcellularLocation>
        <location evidence="1">Nucleus</location>
    </subcellularLocation>
</comment>
<evidence type="ECO:0000313" key="9">
    <source>
        <dbReference type="Proteomes" id="UP000734854"/>
    </source>
</evidence>
<feature type="domain" description="TCP" evidence="7">
    <location>
        <begin position="175"/>
        <end position="233"/>
    </location>
</feature>
<accession>A0A8J5LM92</accession>
<dbReference type="GO" id="GO:0003700">
    <property type="term" value="F:DNA-binding transcription factor activity"/>
    <property type="evidence" value="ECO:0007669"/>
    <property type="project" value="InterPro"/>
</dbReference>
<keyword evidence="9" id="KW-1185">Reference proteome</keyword>
<feature type="region of interest" description="Disordered" evidence="6">
    <location>
        <begin position="21"/>
        <end position="41"/>
    </location>
</feature>
<evidence type="ECO:0000256" key="5">
    <source>
        <dbReference type="ARBA" id="ARBA00023242"/>
    </source>
</evidence>
<dbReference type="AlphaFoldDB" id="A0A8J5LM92"/>
<dbReference type="PANTHER" id="PTHR31072">
    <property type="entry name" value="TRANSCRIPTION FACTOR TCP4-RELATED"/>
    <property type="match status" value="1"/>
</dbReference>
<evidence type="ECO:0000256" key="2">
    <source>
        <dbReference type="ARBA" id="ARBA00023015"/>
    </source>
</evidence>
<proteinExistence type="predicted"/>
<dbReference type="PANTHER" id="PTHR31072:SF268">
    <property type="entry name" value="TCP DOMAIN-CONTAINING PROTEIN"/>
    <property type="match status" value="1"/>
</dbReference>
<comment type="caution">
    <text evidence="8">The sequence shown here is derived from an EMBL/GenBank/DDBJ whole genome shotgun (WGS) entry which is preliminary data.</text>
</comment>
<evidence type="ECO:0000259" key="7">
    <source>
        <dbReference type="PROSITE" id="PS51369"/>
    </source>
</evidence>
<keyword evidence="3" id="KW-0238">DNA-binding</keyword>
<dbReference type="PROSITE" id="PS51369">
    <property type="entry name" value="TCP"/>
    <property type="match status" value="1"/>
</dbReference>
<name>A0A8J5LM92_ZINOF</name>
<gene>
    <name evidence="8" type="ORF">ZIOFF_004949</name>
</gene>
<dbReference type="Pfam" id="PF03634">
    <property type="entry name" value="TCP"/>
    <property type="match status" value="1"/>
</dbReference>
<protein>
    <recommendedName>
        <fullName evidence="7">TCP domain-containing protein</fullName>
    </recommendedName>
</protein>
<evidence type="ECO:0000313" key="8">
    <source>
        <dbReference type="EMBL" id="KAG6531175.1"/>
    </source>
</evidence>
<dbReference type="InterPro" id="IPR017887">
    <property type="entry name" value="TF_TCP_subgr"/>
</dbReference>
<organism evidence="8 9">
    <name type="scientific">Zingiber officinale</name>
    <name type="common">Ginger</name>
    <name type="synonym">Amomum zingiber</name>
    <dbReference type="NCBI Taxonomy" id="94328"/>
    <lineage>
        <taxon>Eukaryota</taxon>
        <taxon>Viridiplantae</taxon>
        <taxon>Streptophyta</taxon>
        <taxon>Embryophyta</taxon>
        <taxon>Tracheophyta</taxon>
        <taxon>Spermatophyta</taxon>
        <taxon>Magnoliopsida</taxon>
        <taxon>Liliopsida</taxon>
        <taxon>Zingiberales</taxon>
        <taxon>Zingiberaceae</taxon>
        <taxon>Zingiber</taxon>
    </lineage>
</organism>
<dbReference type="InterPro" id="IPR005333">
    <property type="entry name" value="Transcription_factor_TCP"/>
</dbReference>
<keyword evidence="2" id="KW-0805">Transcription regulation</keyword>
<keyword evidence="5" id="KW-0539">Nucleus</keyword>
<evidence type="ECO:0000256" key="1">
    <source>
        <dbReference type="ARBA" id="ARBA00004123"/>
    </source>
</evidence>
<dbReference type="GO" id="GO:0043565">
    <property type="term" value="F:sequence-specific DNA binding"/>
    <property type="evidence" value="ECO:0007669"/>
    <property type="project" value="TreeGrafter"/>
</dbReference>
<evidence type="ECO:0000256" key="3">
    <source>
        <dbReference type="ARBA" id="ARBA00023125"/>
    </source>
</evidence>
<sequence length="333" mass="37334">MGKEPAASQFEVKIQMRPGDFEHSWASSPVPPPQLSDQRRSLPADSLPFRRWTPWLAPTIVLANIAVFGVIMYVNDCPENTPGLCVGLFLGRLKKMGALDVQKVVQEHQGWRLLDHASLLLTLNLRPAQYSTYFKMIQSSREGADDHKGQPSSSRANWPALKNPRIVRVTRAFGGKDRHSKVRTIRGLRDRRVRLSMPTAIQLYDLQDKLGFNQPSKVVDWLINAAQHEIDKLPPLEMLQGDPTIFSWVPPTANPDISSISTHDHLNLGHPGVGWENSSSDQATYNPYTFQLENNTTNGSLPITILASYLAAASNNVEAKQQYAWPHSDQLFK</sequence>
<dbReference type="GO" id="GO:0005634">
    <property type="term" value="C:nucleus"/>
    <property type="evidence" value="ECO:0007669"/>
    <property type="project" value="UniProtKB-SubCell"/>
</dbReference>
<evidence type="ECO:0000256" key="6">
    <source>
        <dbReference type="SAM" id="MobiDB-lite"/>
    </source>
</evidence>
<dbReference type="Proteomes" id="UP000734854">
    <property type="component" value="Unassembled WGS sequence"/>
</dbReference>
<evidence type="ECO:0000256" key="4">
    <source>
        <dbReference type="ARBA" id="ARBA00023163"/>
    </source>
</evidence>